<evidence type="ECO:0000313" key="3">
    <source>
        <dbReference type="Proteomes" id="UP000234951"/>
    </source>
</evidence>
<dbReference type="Proteomes" id="UP000234951">
    <property type="component" value="Unassembled WGS sequence"/>
</dbReference>
<protein>
    <submittedName>
        <fullName evidence="1">Uncharacterized protein</fullName>
    </submittedName>
</protein>
<dbReference type="EMBL" id="PGVA01000012">
    <property type="protein sequence ID" value="PLR84651.1"/>
    <property type="molecule type" value="Genomic_DNA"/>
</dbReference>
<dbReference type="Proteomes" id="UP000235114">
    <property type="component" value="Unassembled WGS sequence"/>
</dbReference>
<dbReference type="RefSeq" id="WP_101576300.1">
    <property type="nucleotide sequence ID" value="NZ_PGVA01000012.1"/>
</dbReference>
<dbReference type="EMBL" id="PGVD01000003">
    <property type="protein sequence ID" value="PLS00803.1"/>
    <property type="molecule type" value="Genomic_DNA"/>
</dbReference>
<comment type="caution">
    <text evidence="1">The sequence shown here is derived from an EMBL/GenBank/DDBJ whole genome shotgun (WGS) entry which is preliminary data.</text>
</comment>
<accession>A0A2N5GPL8</accession>
<evidence type="ECO:0000313" key="4">
    <source>
        <dbReference type="Proteomes" id="UP000235114"/>
    </source>
</evidence>
<proteinExistence type="predicted"/>
<evidence type="ECO:0000313" key="2">
    <source>
        <dbReference type="EMBL" id="PLS00803.1"/>
    </source>
</evidence>
<sequence>MSEPNEEYLKLYQEVDSFLQYADEEAAKVPGSKWATVIHSDYLNAMRLKLDLLQKMGIK</sequence>
<reference evidence="2 4" key="2">
    <citation type="submission" date="2017-12" db="EMBL/GenBank/DDBJ databases">
        <title>Comparative Functional Genomics of Dry Heat Resistant strains isolated from the Viking Spacecraft.</title>
        <authorList>
            <person name="Seuylemezian A."/>
            <person name="Cooper K."/>
            <person name="Vaishampayan P."/>
        </authorList>
    </citation>
    <scope>NUCLEOTIDE SEQUENCE [LARGE SCALE GENOMIC DNA]</scope>
    <source>
        <strain evidence="2 4">ATCC 29669</strain>
    </source>
</reference>
<gene>
    <name evidence="1" type="ORF">CU635_06155</name>
    <name evidence="2" type="ORF">CVD25_01045</name>
</gene>
<reference evidence="1 3" key="1">
    <citation type="submission" date="2017-11" db="EMBL/GenBank/DDBJ databases">
        <title>Comparitive Functional Genomics of Dry Heat Resistant strains isolated from the Viking Spacecraft.</title>
        <authorList>
            <person name="Seuylemezian A."/>
            <person name="Cooper K."/>
            <person name="Vaishampayan P."/>
        </authorList>
    </citation>
    <scope>NUCLEOTIDE SEQUENCE [LARGE SCALE GENOMIC DNA]</scope>
    <source>
        <strain evidence="1 3">M4.6</strain>
    </source>
</reference>
<dbReference type="AlphaFoldDB" id="A0A2N5GPL8"/>
<keyword evidence="4" id="KW-1185">Reference proteome</keyword>
<name>A0A2N5GPL8_9BACI</name>
<evidence type="ECO:0000313" key="1">
    <source>
        <dbReference type="EMBL" id="PLR84651.1"/>
    </source>
</evidence>
<organism evidence="1 3">
    <name type="scientific">Bacillus canaveralius</name>
    <dbReference type="NCBI Taxonomy" id="1403243"/>
    <lineage>
        <taxon>Bacteria</taxon>
        <taxon>Bacillati</taxon>
        <taxon>Bacillota</taxon>
        <taxon>Bacilli</taxon>
        <taxon>Bacillales</taxon>
        <taxon>Bacillaceae</taxon>
        <taxon>Bacillus</taxon>
    </lineage>
</organism>